<dbReference type="SFLD" id="SFLDG01135">
    <property type="entry name" value="C1.5.6:_HAD__Beta-PGM__Phospha"/>
    <property type="match status" value="1"/>
</dbReference>
<dbReference type="RefSeq" id="WP_184742556.1">
    <property type="nucleotide sequence ID" value="NZ_JACHGJ010000001.1"/>
</dbReference>
<dbReference type="Gene3D" id="3.40.50.1000">
    <property type="entry name" value="HAD superfamily/HAD-like"/>
    <property type="match status" value="1"/>
</dbReference>
<evidence type="ECO:0000313" key="1">
    <source>
        <dbReference type="EMBL" id="MBB6478580.1"/>
    </source>
</evidence>
<proteinExistence type="predicted"/>
<dbReference type="InterPro" id="IPR051806">
    <property type="entry name" value="HAD-like_SPP"/>
</dbReference>
<dbReference type="AlphaFoldDB" id="A0A841R6A2"/>
<dbReference type="PANTHER" id="PTHR43481:SF4">
    <property type="entry name" value="GLYCEROL-1-PHOSPHATE PHOSPHOHYDROLASE 1-RELATED"/>
    <property type="match status" value="1"/>
</dbReference>
<reference evidence="1 2" key="1">
    <citation type="submission" date="2020-08" db="EMBL/GenBank/DDBJ databases">
        <title>Genomic Encyclopedia of Type Strains, Phase IV (KMG-IV): sequencing the most valuable type-strain genomes for metagenomic binning, comparative biology and taxonomic classification.</title>
        <authorList>
            <person name="Goeker M."/>
        </authorList>
    </citation>
    <scope>NUCLEOTIDE SEQUENCE [LARGE SCALE GENOMIC DNA]</scope>
    <source>
        <strain evidence="1 2">DSM 2461</strain>
    </source>
</reference>
<dbReference type="EMBL" id="JACHGJ010000001">
    <property type="protein sequence ID" value="MBB6478580.1"/>
    <property type="molecule type" value="Genomic_DNA"/>
</dbReference>
<keyword evidence="1" id="KW-0378">Hydrolase</keyword>
<dbReference type="InterPro" id="IPR023214">
    <property type="entry name" value="HAD_sf"/>
</dbReference>
<name>A0A841R6A2_9SPIO</name>
<dbReference type="NCBIfam" id="TIGR01509">
    <property type="entry name" value="HAD-SF-IA-v3"/>
    <property type="match status" value="1"/>
</dbReference>
<dbReference type="SFLD" id="SFLDG01129">
    <property type="entry name" value="C1.5:_HAD__Beta-PGM__Phosphata"/>
    <property type="match status" value="1"/>
</dbReference>
<dbReference type="PANTHER" id="PTHR43481">
    <property type="entry name" value="FRUCTOSE-1-PHOSPHATE PHOSPHATASE"/>
    <property type="match status" value="1"/>
</dbReference>
<accession>A0A841R6A2</accession>
<dbReference type="InterPro" id="IPR041492">
    <property type="entry name" value="HAD_2"/>
</dbReference>
<dbReference type="SUPFAM" id="SSF56784">
    <property type="entry name" value="HAD-like"/>
    <property type="match status" value="1"/>
</dbReference>
<comment type="caution">
    <text evidence="1">The sequence shown here is derived from an EMBL/GenBank/DDBJ whole genome shotgun (WGS) entry which is preliminary data.</text>
</comment>
<evidence type="ECO:0000313" key="2">
    <source>
        <dbReference type="Proteomes" id="UP000587760"/>
    </source>
</evidence>
<dbReference type="InterPro" id="IPR006439">
    <property type="entry name" value="HAD-SF_hydro_IA"/>
</dbReference>
<dbReference type="InterPro" id="IPR023198">
    <property type="entry name" value="PGP-like_dom2"/>
</dbReference>
<dbReference type="Proteomes" id="UP000587760">
    <property type="component" value="Unassembled WGS sequence"/>
</dbReference>
<dbReference type="CDD" id="cd07505">
    <property type="entry name" value="HAD_BPGM-like"/>
    <property type="match status" value="1"/>
</dbReference>
<gene>
    <name evidence="1" type="ORF">HNR50_000213</name>
</gene>
<dbReference type="InterPro" id="IPR036412">
    <property type="entry name" value="HAD-like_sf"/>
</dbReference>
<dbReference type="Pfam" id="PF13419">
    <property type="entry name" value="HAD_2"/>
    <property type="match status" value="1"/>
</dbReference>
<protein>
    <submittedName>
        <fullName evidence="1">HAD superfamily hydrolase (TIGR01509 family)</fullName>
    </submittedName>
</protein>
<dbReference type="SFLD" id="SFLDS00003">
    <property type="entry name" value="Haloacid_Dehalogenase"/>
    <property type="match status" value="1"/>
</dbReference>
<dbReference type="Gene3D" id="1.10.150.240">
    <property type="entry name" value="Putative phosphatase, domain 2"/>
    <property type="match status" value="1"/>
</dbReference>
<sequence>MIKGVLFDMDGVLVDSEWFICEAAVQMFAEKGLKVERDDFLPFVGTGENRYIGGVAEKYRFLLNIDEAKERVYSIYGELIKGRLKALPGVSDFIERCRNRGLKLAVATSADKTKMNDNLRETGLSGNTFDALVNGLDVERKKPFPDIYELAAEKLGLKPSQCLVVEDAVKGIEAGRAAGCRTLALTTSFTEDHFSQADWIAGSFIDVGDEVISW</sequence>
<organism evidence="1 2">
    <name type="scientific">Spirochaeta isovalerica</name>
    <dbReference type="NCBI Taxonomy" id="150"/>
    <lineage>
        <taxon>Bacteria</taxon>
        <taxon>Pseudomonadati</taxon>
        <taxon>Spirochaetota</taxon>
        <taxon>Spirochaetia</taxon>
        <taxon>Spirochaetales</taxon>
        <taxon>Spirochaetaceae</taxon>
        <taxon>Spirochaeta</taxon>
    </lineage>
</organism>
<dbReference type="GO" id="GO:0050308">
    <property type="term" value="F:sugar-phosphatase activity"/>
    <property type="evidence" value="ECO:0007669"/>
    <property type="project" value="TreeGrafter"/>
</dbReference>
<keyword evidence="2" id="KW-1185">Reference proteome</keyword>